<dbReference type="AlphaFoldDB" id="A0A3R7LGS8"/>
<reference evidence="2 3" key="1">
    <citation type="journal article" date="2018" name="BMC Genomics">
        <title>Genomic comparison of Trypanosoma conorhini and Trypanosoma rangeli to Trypanosoma cruzi strains of high and low virulence.</title>
        <authorList>
            <person name="Bradwell K.R."/>
            <person name="Koparde V.N."/>
            <person name="Matveyev A.V."/>
            <person name="Serrano M.G."/>
            <person name="Alves J.M."/>
            <person name="Parikh H."/>
            <person name="Huang B."/>
            <person name="Lee V."/>
            <person name="Espinosa-Alvarez O."/>
            <person name="Ortiz P.A."/>
            <person name="Costa-Martins A.G."/>
            <person name="Teixeira M.M."/>
            <person name="Buck G.A."/>
        </authorList>
    </citation>
    <scope>NUCLEOTIDE SEQUENCE [LARGE SCALE GENOMIC DNA]</scope>
    <source>
        <strain evidence="2 3">025E</strain>
    </source>
</reference>
<protein>
    <submittedName>
        <fullName evidence="2">Uncharacterized protein</fullName>
    </submittedName>
</protein>
<dbReference type="OrthoDB" id="249479at2759"/>
<evidence type="ECO:0000256" key="1">
    <source>
        <dbReference type="SAM" id="MobiDB-lite"/>
    </source>
</evidence>
<keyword evidence="3" id="KW-1185">Reference proteome</keyword>
<sequence>MDKARPFEYVYRLPTTTIEELNYAEAVYDRQVLLNETWQSYALRKGRHGEVEDEHVKWITRTWEDEEQARVEQRRFLDQANAEGEEQIAAREAMLRSKQEKSAAAVAHMMAFQEKLISDRAVCRHNLYVDFDLLQSKKFIGEQNILALEEECLRLFQEAGLEGLSEGLFLHGDCHRIFCLMKLNDRLRKEEEERQRIAEERERAIEEERRREEERQKALEEAERLRRESQEQAKMLERKRREEERRAKARSERERIKHGHSIQEASLSENKPQILTAVEEVLPSVVEELNVPVLEQKRIVFVPPEGEDIISLIRSASSILGAAGDTSYVMKIDKELMKSTVVCQNGCYLDDPKKGETFHLLGKTIMEKNALSVSSERLHGASTRFFEQYYSSRVEYIENSRTDGRCFLFDTSGEKKMKA</sequence>
<dbReference type="Proteomes" id="UP000284403">
    <property type="component" value="Unassembled WGS sequence"/>
</dbReference>
<evidence type="ECO:0000313" key="2">
    <source>
        <dbReference type="EMBL" id="RNE96988.1"/>
    </source>
</evidence>
<proteinExistence type="predicted"/>
<dbReference type="RefSeq" id="XP_029223490.1">
    <property type="nucleotide sequence ID" value="XM_029376391.1"/>
</dbReference>
<evidence type="ECO:0000313" key="3">
    <source>
        <dbReference type="Proteomes" id="UP000284403"/>
    </source>
</evidence>
<dbReference type="EMBL" id="MKKU01001190">
    <property type="protein sequence ID" value="RNE96988.1"/>
    <property type="molecule type" value="Genomic_DNA"/>
</dbReference>
<dbReference type="GeneID" id="40323190"/>
<name>A0A3R7LGS8_9TRYP</name>
<comment type="caution">
    <text evidence="2">The sequence shown here is derived from an EMBL/GenBank/DDBJ whole genome shotgun (WGS) entry which is preliminary data.</text>
</comment>
<gene>
    <name evidence="2" type="ORF">Tco025E_09579</name>
</gene>
<organism evidence="2 3">
    <name type="scientific">Trypanosoma conorhini</name>
    <dbReference type="NCBI Taxonomy" id="83891"/>
    <lineage>
        <taxon>Eukaryota</taxon>
        <taxon>Discoba</taxon>
        <taxon>Euglenozoa</taxon>
        <taxon>Kinetoplastea</taxon>
        <taxon>Metakinetoplastina</taxon>
        <taxon>Trypanosomatida</taxon>
        <taxon>Trypanosomatidae</taxon>
        <taxon>Trypanosoma</taxon>
    </lineage>
</organism>
<feature type="compositionally biased region" description="Basic and acidic residues" evidence="1">
    <location>
        <begin position="204"/>
        <end position="255"/>
    </location>
</feature>
<accession>A0A3R7LGS8</accession>
<feature type="region of interest" description="Disordered" evidence="1">
    <location>
        <begin position="204"/>
        <end position="263"/>
    </location>
</feature>